<accession>A0A1X7VEF4</accession>
<protein>
    <submittedName>
        <fullName evidence="1">Uncharacterized protein</fullName>
    </submittedName>
</protein>
<sequence length="29" mass="3330">SIVNRPLLTIFSNIIKLLLSSDKKSLIRF</sequence>
<organism evidence="1">
    <name type="scientific">Amphimedon queenslandica</name>
    <name type="common">Sponge</name>
    <dbReference type="NCBI Taxonomy" id="400682"/>
    <lineage>
        <taxon>Eukaryota</taxon>
        <taxon>Metazoa</taxon>
        <taxon>Porifera</taxon>
        <taxon>Demospongiae</taxon>
        <taxon>Heteroscleromorpha</taxon>
        <taxon>Haplosclerida</taxon>
        <taxon>Niphatidae</taxon>
        <taxon>Amphimedon</taxon>
    </lineage>
</organism>
<reference evidence="1" key="1">
    <citation type="submission" date="2017-05" db="UniProtKB">
        <authorList>
            <consortium name="EnsemblMetazoa"/>
        </authorList>
    </citation>
    <scope>IDENTIFICATION</scope>
</reference>
<name>A0A1X7VEF4_AMPQE</name>
<dbReference type="EnsemblMetazoa" id="Aqu2.1.38099_001">
    <property type="protein sequence ID" value="Aqu2.1.38099_001"/>
    <property type="gene ID" value="Aqu2.1.38099"/>
</dbReference>
<proteinExistence type="predicted"/>
<dbReference type="InParanoid" id="A0A1X7VEF4"/>
<evidence type="ECO:0000313" key="1">
    <source>
        <dbReference type="EnsemblMetazoa" id="Aqu2.1.38099_001"/>
    </source>
</evidence>
<dbReference type="AlphaFoldDB" id="A0A1X7VEF4"/>